<organism evidence="1 2">
    <name type="scientific">Ilyodon furcidens</name>
    <name type="common">goldbreast splitfin</name>
    <dbReference type="NCBI Taxonomy" id="33524"/>
    <lineage>
        <taxon>Eukaryota</taxon>
        <taxon>Metazoa</taxon>
        <taxon>Chordata</taxon>
        <taxon>Craniata</taxon>
        <taxon>Vertebrata</taxon>
        <taxon>Euteleostomi</taxon>
        <taxon>Actinopterygii</taxon>
        <taxon>Neopterygii</taxon>
        <taxon>Teleostei</taxon>
        <taxon>Neoteleostei</taxon>
        <taxon>Acanthomorphata</taxon>
        <taxon>Ovalentaria</taxon>
        <taxon>Atherinomorphae</taxon>
        <taxon>Cyprinodontiformes</taxon>
        <taxon>Goodeidae</taxon>
        <taxon>Ilyodon</taxon>
    </lineage>
</organism>
<proteinExistence type="predicted"/>
<evidence type="ECO:0000313" key="2">
    <source>
        <dbReference type="Proteomes" id="UP001482620"/>
    </source>
</evidence>
<keyword evidence="2" id="KW-1185">Reference proteome</keyword>
<dbReference type="EMBL" id="JAHRIQ010024412">
    <property type="protein sequence ID" value="MEQ2229022.1"/>
    <property type="molecule type" value="Genomic_DNA"/>
</dbReference>
<protein>
    <submittedName>
        <fullName evidence="1">Uncharacterized protein</fullName>
    </submittedName>
</protein>
<accession>A0ABV0T813</accession>
<evidence type="ECO:0000313" key="1">
    <source>
        <dbReference type="EMBL" id="MEQ2229022.1"/>
    </source>
</evidence>
<name>A0ABV0T813_9TELE</name>
<reference evidence="1 2" key="1">
    <citation type="submission" date="2021-06" db="EMBL/GenBank/DDBJ databases">
        <authorList>
            <person name="Palmer J.M."/>
        </authorList>
    </citation>
    <scope>NUCLEOTIDE SEQUENCE [LARGE SCALE GENOMIC DNA]</scope>
    <source>
        <strain evidence="2">if_2019</strain>
        <tissue evidence="1">Muscle</tissue>
    </source>
</reference>
<gene>
    <name evidence="1" type="ORF">ILYODFUR_014627</name>
</gene>
<comment type="caution">
    <text evidence="1">The sequence shown here is derived from an EMBL/GenBank/DDBJ whole genome shotgun (WGS) entry which is preliminary data.</text>
</comment>
<dbReference type="Proteomes" id="UP001482620">
    <property type="component" value="Unassembled WGS sequence"/>
</dbReference>
<sequence>MISIFQINKQIFNKRNPRFFYLHLTCIIFKKSTRKEFMSFILVLLPLAREDKLTTAGPVFPNTSMSGFLETSFGAEGMSGESCMFACLNQQEQKRHVTEVYLETLYFYHLSTKARH</sequence>